<feature type="compositionally biased region" description="Polar residues" evidence="16">
    <location>
        <begin position="283"/>
        <end position="293"/>
    </location>
</feature>
<accession>A0A6P6HSS6</accession>
<keyword evidence="11 15" id="KW-1015">Disulfide bond</keyword>
<evidence type="ECO:0000256" key="6">
    <source>
        <dbReference type="ARBA" id="ARBA00022685"/>
    </source>
</evidence>
<evidence type="ECO:0000256" key="7">
    <source>
        <dbReference type="ARBA" id="ARBA00022692"/>
    </source>
</evidence>
<evidence type="ECO:0000256" key="3">
    <source>
        <dbReference type="ARBA" id="ARBA00022475"/>
    </source>
</evidence>
<dbReference type="SMART" id="SM00241">
    <property type="entry name" value="ZP"/>
    <property type="match status" value="1"/>
</dbReference>
<evidence type="ECO:0000256" key="4">
    <source>
        <dbReference type="ARBA" id="ARBA00022525"/>
    </source>
</evidence>
<dbReference type="KEGG" id="pcoo:112859903"/>
<dbReference type="Gene3D" id="2.60.40.4100">
    <property type="entry name" value="Zona pellucida, ZP-C domain"/>
    <property type="match status" value="1"/>
</dbReference>
<dbReference type="GO" id="GO:0005886">
    <property type="term" value="C:plasma membrane"/>
    <property type="evidence" value="ECO:0007669"/>
    <property type="project" value="UniProtKB-SubCell"/>
</dbReference>
<comment type="function">
    <text evidence="15">Component of the zona pellucida, an extracellular matrix surrounding oocytes which mediates sperm binding, induction of the acrosome reaction and prevents post-fertilization polyspermy. The zona pellucida is composed of 3 to 4 glycoproteins, ZP1, ZP2, ZP3, and ZP4. ZP3 is essential for sperm binding and zona matrix formation.</text>
</comment>
<gene>
    <name evidence="19" type="primary">ZP3</name>
</gene>
<keyword evidence="7" id="KW-0812">Transmembrane</keyword>
<dbReference type="InterPro" id="IPR001507">
    <property type="entry name" value="ZP_dom"/>
</dbReference>
<proteinExistence type="inferred from homology"/>
<sequence>PSSPSVVVECRHAWLVVNVSKNLFGTGRLVRPADLTLGPENCEPLISGDSDDMVRFEVELHKCGNSVQVTEDALVYSTFLLHNPRPVGNLSILRTNRAEVPIECRYPRHSNVSSEAILPTWVPFRTTMLSEEKLAFSLRLMEEDWGSEKQSPTFQLGDLAHLQAEVHTGRHIPLRLFVDYCVATLTPDQNASPHHTIVDFHGCLVDGLSDASSAFKAPRPRPETLQFTVDTFHFANDPRNMEVVVAGVRRKCGEQVSSSQFQMGLISPGATERRPPALRSEGPASTSPQSSLPSDTSILLRILCLSLSLSLSSRSFSGSGAQAEPQL</sequence>
<dbReference type="PANTHER" id="PTHR11576:SF2">
    <property type="entry name" value="ZONA PELLUCIDA SPERM-BINDING PROTEIN 3"/>
    <property type="match status" value="1"/>
</dbReference>
<evidence type="ECO:0000256" key="13">
    <source>
        <dbReference type="ARBA" id="ARBA00023279"/>
    </source>
</evidence>
<dbReference type="GO" id="GO:0035805">
    <property type="term" value="C:egg coat"/>
    <property type="evidence" value="ECO:0007669"/>
    <property type="project" value="UniProtKB-SubCell"/>
</dbReference>
<evidence type="ECO:0000256" key="16">
    <source>
        <dbReference type="SAM" id="MobiDB-lite"/>
    </source>
</evidence>
<evidence type="ECO:0000256" key="1">
    <source>
        <dbReference type="ARBA" id="ARBA00006735"/>
    </source>
</evidence>
<dbReference type="RefSeq" id="XP_025778880.1">
    <property type="nucleotide sequence ID" value="XM_025923095.1"/>
</dbReference>
<dbReference type="PROSITE" id="PS00682">
    <property type="entry name" value="ZP_1"/>
    <property type="match status" value="1"/>
</dbReference>
<feature type="domain" description="ZP" evidence="17">
    <location>
        <begin position="9"/>
        <end position="270"/>
    </location>
</feature>
<keyword evidence="5 15" id="KW-0272">Extracellular matrix</keyword>
<dbReference type="InterPro" id="IPR055356">
    <property type="entry name" value="ZP-N"/>
</dbReference>
<dbReference type="InterPro" id="IPR017977">
    <property type="entry name" value="ZP_dom_CS"/>
</dbReference>
<dbReference type="GO" id="GO:0007339">
    <property type="term" value="P:binding of sperm to zona pellucida"/>
    <property type="evidence" value="ECO:0007669"/>
    <property type="project" value="UniProtKB-UniRule"/>
</dbReference>
<dbReference type="PROSITE" id="PS51034">
    <property type="entry name" value="ZP_2"/>
    <property type="match status" value="1"/>
</dbReference>
<dbReference type="Gene3D" id="2.60.40.3210">
    <property type="entry name" value="Zona pellucida, ZP-N domain"/>
    <property type="match status" value="1"/>
</dbReference>
<dbReference type="InterPro" id="IPR042235">
    <property type="entry name" value="ZP-C_dom"/>
</dbReference>
<keyword evidence="3 15" id="KW-1003">Cell membrane</keyword>
<dbReference type="Pfam" id="PF23344">
    <property type="entry name" value="ZP-N"/>
    <property type="match status" value="1"/>
</dbReference>
<keyword evidence="8 15" id="KW-0732">Signal</keyword>
<keyword evidence="9" id="KW-1133">Transmembrane helix</keyword>
<comment type="similarity">
    <text evidence="1 15">Belongs to the ZP domain family. ZPC subfamily.</text>
</comment>
<comment type="domain">
    <text evidence="15">The ZP domain is involved in the polymerization of the ZP proteins to form the zona pellucida.</text>
</comment>
<dbReference type="FunFam" id="2.60.40.4100:FF:000002">
    <property type="entry name" value="Zona pellucida sperm-binding protein 3"/>
    <property type="match status" value="1"/>
</dbReference>
<dbReference type="CTD" id="7784"/>
<reference evidence="19" key="1">
    <citation type="submission" date="2025-08" db="UniProtKB">
        <authorList>
            <consortium name="RefSeq"/>
        </authorList>
    </citation>
    <scope>IDENTIFICATION</scope>
    <source>
        <tissue evidence="19">Blood</tissue>
    </source>
</reference>
<keyword evidence="12" id="KW-0325">Glycoprotein</keyword>
<evidence type="ECO:0000313" key="19">
    <source>
        <dbReference type="RefSeq" id="XP_025778880.1"/>
    </source>
</evidence>
<organism evidence="18 19">
    <name type="scientific">Puma concolor</name>
    <name type="common">Mountain lion</name>
    <name type="synonym">Felis concolor</name>
    <dbReference type="NCBI Taxonomy" id="9696"/>
    <lineage>
        <taxon>Eukaryota</taxon>
        <taxon>Metazoa</taxon>
        <taxon>Chordata</taxon>
        <taxon>Craniata</taxon>
        <taxon>Vertebrata</taxon>
        <taxon>Euteleostomi</taxon>
        <taxon>Mammalia</taxon>
        <taxon>Eutheria</taxon>
        <taxon>Laurasiatheria</taxon>
        <taxon>Carnivora</taxon>
        <taxon>Feliformia</taxon>
        <taxon>Felidae</taxon>
        <taxon>Felinae</taxon>
        <taxon>Puma</taxon>
    </lineage>
</organism>
<keyword evidence="4 15" id="KW-0964">Secreted</keyword>
<name>A0A6P6HSS6_PUMCO</name>
<dbReference type="GO" id="GO:0035803">
    <property type="term" value="P:egg coat formation"/>
    <property type="evidence" value="ECO:0007669"/>
    <property type="project" value="UniProtKB-UniRule"/>
</dbReference>
<evidence type="ECO:0000259" key="17">
    <source>
        <dbReference type="PROSITE" id="PS51034"/>
    </source>
</evidence>
<evidence type="ECO:0000256" key="8">
    <source>
        <dbReference type="ARBA" id="ARBA00022729"/>
    </source>
</evidence>
<dbReference type="PANTHER" id="PTHR11576">
    <property type="entry name" value="ZONA PELLUCIDA SPERM-BINDING PROTEIN 3"/>
    <property type="match status" value="1"/>
</dbReference>
<evidence type="ECO:0000256" key="14">
    <source>
        <dbReference type="ARBA" id="ARBA00047057"/>
    </source>
</evidence>
<protein>
    <recommendedName>
        <fullName evidence="2 15">Zona pellucida sperm-binding protein 3</fullName>
    </recommendedName>
</protein>
<dbReference type="GO" id="GO:0032190">
    <property type="term" value="F:acrosin binding"/>
    <property type="evidence" value="ECO:0007669"/>
    <property type="project" value="TreeGrafter"/>
</dbReference>
<evidence type="ECO:0000256" key="15">
    <source>
        <dbReference type="RuleBase" id="RU367066"/>
    </source>
</evidence>
<dbReference type="GO" id="GO:2000344">
    <property type="term" value="P:positive regulation of acrosome reaction"/>
    <property type="evidence" value="ECO:0007669"/>
    <property type="project" value="UniProtKB-UniRule"/>
</dbReference>
<dbReference type="GeneID" id="112859903"/>
<feature type="non-terminal residue" evidence="19">
    <location>
        <position position="1"/>
    </location>
</feature>
<feature type="region of interest" description="Disordered" evidence="16">
    <location>
        <begin position="259"/>
        <end position="293"/>
    </location>
</feature>
<dbReference type="InterPro" id="IPR055355">
    <property type="entry name" value="ZP-C"/>
</dbReference>
<comment type="PTM">
    <text evidence="15">Proteolytically cleaved before the transmembrane segment to yield the secreted ectodomain incorporated in the zona pellucida.</text>
</comment>
<keyword evidence="13" id="KW-0278">Fertilization</keyword>
<dbReference type="PRINTS" id="PR00023">
    <property type="entry name" value="ZPELLUCIDA"/>
</dbReference>
<dbReference type="Pfam" id="PF00100">
    <property type="entry name" value="Zona_pellucida"/>
    <property type="match status" value="1"/>
</dbReference>
<keyword evidence="6 15" id="KW-0165">Cleavage on pair of basic residues</keyword>
<keyword evidence="10" id="KW-0472">Membrane</keyword>
<evidence type="ECO:0000256" key="11">
    <source>
        <dbReference type="ARBA" id="ARBA00023157"/>
    </source>
</evidence>
<comment type="subcellular location">
    <subcellularLocation>
        <location evidence="15">Zona pellucida</location>
    </subcellularLocation>
    <subcellularLocation>
        <location evidence="15">Cell membrane</location>
        <topology evidence="15">Single-pass type I membrane protein</topology>
    </subcellularLocation>
</comment>
<dbReference type="Proteomes" id="UP000515131">
    <property type="component" value="Unplaced"/>
</dbReference>
<dbReference type="AlphaFoldDB" id="A0A6P6HSS6"/>
<evidence type="ECO:0000256" key="10">
    <source>
        <dbReference type="ARBA" id="ARBA00023136"/>
    </source>
</evidence>
<comment type="subunit">
    <text evidence="14">Polymers of ZP2 and ZP3 organized into long filaments cross-linked by ZP1 homodimers. Interacts with ZP1 and ZP2.</text>
</comment>
<keyword evidence="18" id="KW-1185">Reference proteome</keyword>
<dbReference type="InterPro" id="IPR048290">
    <property type="entry name" value="ZP_chr"/>
</dbReference>
<evidence type="ECO:0000256" key="2">
    <source>
        <dbReference type="ARBA" id="ARBA00017980"/>
    </source>
</evidence>
<dbReference type="GO" id="GO:0035804">
    <property type="term" value="F:structural constituent of egg coat"/>
    <property type="evidence" value="ECO:0007669"/>
    <property type="project" value="UniProtKB-UniRule"/>
</dbReference>
<evidence type="ECO:0000256" key="9">
    <source>
        <dbReference type="ARBA" id="ARBA00022989"/>
    </source>
</evidence>
<evidence type="ECO:0000256" key="12">
    <source>
        <dbReference type="ARBA" id="ARBA00023180"/>
    </source>
</evidence>
<dbReference type="FunFam" id="2.60.40.3210:FF:000001">
    <property type="entry name" value="Zona pellucida sperm-binding protein 3"/>
    <property type="match status" value="1"/>
</dbReference>
<evidence type="ECO:0000256" key="5">
    <source>
        <dbReference type="ARBA" id="ARBA00022530"/>
    </source>
</evidence>
<evidence type="ECO:0000313" key="18">
    <source>
        <dbReference type="Proteomes" id="UP000515131"/>
    </source>
</evidence>